<keyword evidence="1" id="KW-0732">Signal</keyword>
<organism evidence="2 3">
    <name type="scientific">Leptothrix discophora</name>
    <dbReference type="NCBI Taxonomy" id="89"/>
    <lineage>
        <taxon>Bacteria</taxon>
        <taxon>Pseudomonadati</taxon>
        <taxon>Pseudomonadota</taxon>
        <taxon>Betaproteobacteria</taxon>
        <taxon>Burkholderiales</taxon>
        <taxon>Sphaerotilaceae</taxon>
        <taxon>Leptothrix</taxon>
    </lineage>
</organism>
<comment type="caution">
    <text evidence="2">The sequence shown here is derived from an EMBL/GenBank/DDBJ whole genome shotgun (WGS) entry which is preliminary data.</text>
</comment>
<gene>
    <name evidence="2" type="ORF">Q8X39_15145</name>
</gene>
<evidence type="ECO:0000313" key="2">
    <source>
        <dbReference type="EMBL" id="MDP4301976.1"/>
    </source>
</evidence>
<proteinExistence type="predicted"/>
<sequence>MIITRLKCAVSLFIVFAIGGCASTPTTTKPAKVAAQKAALPPIVLSPGFTGQSCKNTLAEMRRIAPPRDQFEKTSDYDARIKASLNAANIAGQQLNAPMIFLNGALTKYAIKYDADSETLRVSMETESALYSIGTSYAKLRTLIVDRTTKMSEYTGSNAFGATKTITKTENEICGVALTNSRSYWPDGDAIQLKASATQARNILQNAGMALEIQLSPPYTAYHLSGVSPKIDFPYESTTSGNVLVGQVIRIVLFDKVTGQVFVDHPWPN</sequence>
<dbReference type="RefSeq" id="WP_305750516.1">
    <property type="nucleotide sequence ID" value="NZ_JAUZEE010000008.1"/>
</dbReference>
<feature type="chain" id="PRO_5045842031" description="Lipoprotein" evidence="1">
    <location>
        <begin position="23"/>
        <end position="269"/>
    </location>
</feature>
<dbReference type="PROSITE" id="PS51257">
    <property type="entry name" value="PROKAR_LIPOPROTEIN"/>
    <property type="match status" value="1"/>
</dbReference>
<dbReference type="Proteomes" id="UP001235760">
    <property type="component" value="Unassembled WGS sequence"/>
</dbReference>
<name>A0ABT9G6D7_LEPDI</name>
<evidence type="ECO:0000256" key="1">
    <source>
        <dbReference type="SAM" id="SignalP"/>
    </source>
</evidence>
<protein>
    <recommendedName>
        <fullName evidence="4">Lipoprotein</fullName>
    </recommendedName>
</protein>
<reference evidence="2 3" key="1">
    <citation type="submission" date="2023-08" db="EMBL/GenBank/DDBJ databases">
        <authorList>
            <person name="Roldan D.M."/>
            <person name="Menes R.J."/>
        </authorList>
    </citation>
    <scope>NUCLEOTIDE SEQUENCE [LARGE SCALE GENOMIC DNA]</scope>
    <source>
        <strain evidence="2 3">CCM 2812</strain>
    </source>
</reference>
<feature type="signal peptide" evidence="1">
    <location>
        <begin position="1"/>
        <end position="22"/>
    </location>
</feature>
<evidence type="ECO:0000313" key="3">
    <source>
        <dbReference type="Proteomes" id="UP001235760"/>
    </source>
</evidence>
<accession>A0ABT9G6D7</accession>
<evidence type="ECO:0008006" key="4">
    <source>
        <dbReference type="Google" id="ProtNLM"/>
    </source>
</evidence>
<keyword evidence="3" id="KW-1185">Reference proteome</keyword>
<dbReference type="EMBL" id="JAUZEE010000008">
    <property type="protein sequence ID" value="MDP4301976.1"/>
    <property type="molecule type" value="Genomic_DNA"/>
</dbReference>